<dbReference type="Gene3D" id="1.25.40.10">
    <property type="entry name" value="Tetratricopeptide repeat domain"/>
    <property type="match status" value="1"/>
</dbReference>
<dbReference type="InterPro" id="IPR019734">
    <property type="entry name" value="TPR_rpt"/>
</dbReference>
<dbReference type="OrthoDB" id="2423701at2759"/>
<sequence length="731" mass="82660">MTSVVTPNYCFNELQYAVEKANAQVLATTNITEKREVRALKKRLQDRLYQRNHRAKREHKIRSLQGEVSALHCKIARLYYDLHRRKAEAENAENGYSLPLAAQQERFLHSVLAVNVEGADISSADAFVQQWRLYDQHFALFALEPQSWKVQSSGDCVMAEVEVMIYIRFHRQTIVLRQRGNEAFKLRDFQIAKEFYSQAIEVNSSIHLLYGNRSAACHQLGEFKEALQDAEKSIELAPSWSKGYLRKAAAFESLQDWANAVAAYEEVLRLESDSLSAEARKAVSRLRAIKTKATGSVDKAVKKGFLAASKSKSSIYAEKEDVLKVVVDEKGISRPEDPTQRSWRLMLCRLLDGCNKRGVNSQGERVVLDDGVFAKLLQEEEFQRLIYPGIPKEQLVHAPKNLQTLLEDPWYEQELLALMPKVQAKAASVLTNVKKRGAAQGDAMDAATERMLMPQVLQEAFGREVLDMVHRVNYQKHVKLANDVRLLADPNSDFATWDQLDDEFLNELLVDKSDVCGVAVMDEFMGEEWTQLLLNDVHRMTKNGLLLSTAPNIDAKHVLSRRSTGNQSGNADTLLGAKLRFVEHQDCATEYPALAELIEKLHALPYEINKKRPEKAKLCAQFTHCTAVQQLSTGCHQPLRLDCGTGEKDNGFKLTCVYLLNAVEARITEHKQTTFKLRTSLAEGAPVRQVDIEPDRLVVFRSQSVFNEITAVPAGGDLFYLTFWIHGQELL</sequence>
<gene>
    <name evidence="3" type="ORF">BBP00_00005136</name>
</gene>
<dbReference type="InterPro" id="IPR011990">
    <property type="entry name" value="TPR-like_helical_dom_sf"/>
</dbReference>
<name>A0A3F2RQH5_9STRA</name>
<dbReference type="SMART" id="SM00028">
    <property type="entry name" value="TPR"/>
    <property type="match status" value="3"/>
</dbReference>
<comment type="caution">
    <text evidence="3">The sequence shown here is derived from an EMBL/GenBank/DDBJ whole genome shotgun (WGS) entry which is preliminary data.</text>
</comment>
<organism evidence="3 4">
    <name type="scientific">Phytophthora kernoviae</name>
    <dbReference type="NCBI Taxonomy" id="325452"/>
    <lineage>
        <taxon>Eukaryota</taxon>
        <taxon>Sar</taxon>
        <taxon>Stramenopiles</taxon>
        <taxon>Oomycota</taxon>
        <taxon>Peronosporomycetes</taxon>
        <taxon>Peronosporales</taxon>
        <taxon>Peronosporaceae</taxon>
        <taxon>Phytophthora</taxon>
    </lineage>
</organism>
<dbReference type="AlphaFoldDB" id="A0A3F2RQH5"/>
<dbReference type="Proteomes" id="UP000277300">
    <property type="component" value="Unassembled WGS sequence"/>
</dbReference>
<dbReference type="PANTHER" id="PTHR22904">
    <property type="entry name" value="TPR REPEAT CONTAINING PROTEIN"/>
    <property type="match status" value="1"/>
</dbReference>
<dbReference type="CDD" id="cd14688">
    <property type="entry name" value="bZIP_YAP"/>
    <property type="match status" value="1"/>
</dbReference>
<keyword evidence="2" id="KW-0802">TPR repeat</keyword>
<keyword evidence="1" id="KW-0677">Repeat</keyword>
<reference evidence="3 4" key="1">
    <citation type="submission" date="2018-07" db="EMBL/GenBank/DDBJ databases">
        <title>Genome sequencing of oomycete isolates from Chile give support for New Zealand origin for Phytophthora kernoviae and make available the first Nothophytophthora sp. genome.</title>
        <authorList>
            <person name="Studholme D.J."/>
            <person name="Sanfuentes E."/>
            <person name="Panda P."/>
            <person name="Hill R."/>
            <person name="Sambles C."/>
            <person name="Grant M."/>
            <person name="Williams N.M."/>
            <person name="Mcdougal R.L."/>
        </authorList>
    </citation>
    <scope>NUCLEOTIDE SEQUENCE [LARGE SCALE GENOMIC DNA]</scope>
    <source>
        <strain evidence="3">Chile6</strain>
    </source>
</reference>
<proteinExistence type="predicted"/>
<protein>
    <submittedName>
        <fullName evidence="3">Uncharacterized protein</fullName>
    </submittedName>
</protein>
<dbReference type="EMBL" id="MBDO02000141">
    <property type="protein sequence ID" value="RLN61851.1"/>
    <property type="molecule type" value="Genomic_DNA"/>
</dbReference>
<dbReference type="SUPFAM" id="SSF48452">
    <property type="entry name" value="TPR-like"/>
    <property type="match status" value="1"/>
</dbReference>
<dbReference type="PANTHER" id="PTHR22904:SF523">
    <property type="entry name" value="STRESS-INDUCED-PHOSPHOPROTEIN 1"/>
    <property type="match status" value="1"/>
</dbReference>
<dbReference type="GO" id="GO:0051879">
    <property type="term" value="F:Hsp90 protein binding"/>
    <property type="evidence" value="ECO:0007669"/>
    <property type="project" value="TreeGrafter"/>
</dbReference>
<evidence type="ECO:0000256" key="1">
    <source>
        <dbReference type="ARBA" id="ARBA00022737"/>
    </source>
</evidence>
<accession>A0A3F2RQH5</accession>
<evidence type="ECO:0000313" key="3">
    <source>
        <dbReference type="EMBL" id="RLN61851.1"/>
    </source>
</evidence>
<evidence type="ECO:0000256" key="2">
    <source>
        <dbReference type="ARBA" id="ARBA00022803"/>
    </source>
</evidence>
<dbReference type="Gene3D" id="2.60.120.620">
    <property type="entry name" value="q2cbj1_9rhob like domain"/>
    <property type="match status" value="1"/>
</dbReference>
<evidence type="ECO:0000313" key="4">
    <source>
        <dbReference type="Proteomes" id="UP000277300"/>
    </source>
</evidence>
<dbReference type="Pfam" id="PF13181">
    <property type="entry name" value="TPR_8"/>
    <property type="match status" value="1"/>
</dbReference>